<feature type="transmembrane region" description="Helical" evidence="10">
    <location>
        <begin position="254"/>
        <end position="273"/>
    </location>
</feature>
<feature type="transmembrane region" description="Helical" evidence="10">
    <location>
        <begin position="293"/>
        <end position="312"/>
    </location>
</feature>
<dbReference type="PATRIC" id="fig|1423742.4.peg.1057"/>
<feature type="transmembrane region" description="Helical" evidence="10">
    <location>
        <begin position="353"/>
        <end position="376"/>
    </location>
</feature>
<evidence type="ECO:0000313" key="11">
    <source>
        <dbReference type="EMBL" id="KRL94972.1"/>
    </source>
</evidence>
<keyword evidence="4 10" id="KW-1133">Transmembrane helix</keyword>
<dbReference type="SUPFAM" id="SSF81340">
    <property type="entry name" value="Clc chloride channel"/>
    <property type="match status" value="1"/>
</dbReference>
<keyword evidence="5" id="KW-0406">Ion transport</keyword>
<feature type="transmembrane region" description="Helical" evidence="10">
    <location>
        <begin position="221"/>
        <end position="242"/>
    </location>
</feature>
<dbReference type="EMBL" id="AZGC01000026">
    <property type="protein sequence ID" value="KRL94972.1"/>
    <property type="molecule type" value="Genomic_DNA"/>
</dbReference>
<evidence type="ECO:0000256" key="5">
    <source>
        <dbReference type="ARBA" id="ARBA00023065"/>
    </source>
</evidence>
<dbReference type="Proteomes" id="UP000051084">
    <property type="component" value="Unassembled WGS sequence"/>
</dbReference>
<evidence type="ECO:0000256" key="10">
    <source>
        <dbReference type="SAM" id="Phobius"/>
    </source>
</evidence>
<feature type="transmembrane region" description="Helical" evidence="10">
    <location>
        <begin position="95"/>
        <end position="115"/>
    </location>
</feature>
<sequence>MQKLKWPLVGAGMVIGILAGVVAASLSLFLDGVEHVMLHYHETNLHPIATGTNPWWRLLSVTLAGIIAAISWYYLQRQRKLVNINQALKQQVMPVKATILDVLTQIFYVGSGGSVGRELAPREGAVMVWQQVSRHWPRWQFDADEQRLLMATSAGAGFAGVYISPLTGMLFVVEMLYRKVTVNSVVVSLIASGIATVIGASVKGWSPYYAVVKPTWDWSQVPWVILLATLLTFVGVVFRYGITTAKAHHVTDRHILWQLPVMALLTGLVALKFPQVMGNGRGLAQLAMTTKPSLMLLGGLVVMLVAKALLTLGTLKAGAYGGVIAPSIAIGATSALMIACILMPAGWSFNPVLAGIVGATTVLSVTQRAPWMALVMMMEICQLPVMDAIYLGMAVFVAWLMQRWFKLN</sequence>
<proteinExistence type="predicted"/>
<evidence type="ECO:0000256" key="6">
    <source>
        <dbReference type="ARBA" id="ARBA00023136"/>
    </source>
</evidence>
<comment type="caution">
    <text evidence="11">The sequence shown here is derived from an EMBL/GenBank/DDBJ whole genome shotgun (WGS) entry which is preliminary data.</text>
</comment>
<organism evidence="11 12">
    <name type="scientific">Limosilactobacillus equigenerosi DSM 18793 = JCM 14505</name>
    <dbReference type="NCBI Taxonomy" id="1423742"/>
    <lineage>
        <taxon>Bacteria</taxon>
        <taxon>Bacillati</taxon>
        <taxon>Bacillota</taxon>
        <taxon>Bacilli</taxon>
        <taxon>Lactobacillales</taxon>
        <taxon>Lactobacillaceae</taxon>
        <taxon>Limosilactobacillus</taxon>
    </lineage>
</organism>
<protein>
    <submittedName>
        <fullName evidence="11">Chloride channel core</fullName>
    </submittedName>
</protein>
<evidence type="ECO:0000256" key="7">
    <source>
        <dbReference type="ARBA" id="ARBA00023173"/>
    </source>
</evidence>
<dbReference type="Pfam" id="PF00654">
    <property type="entry name" value="Voltage_CLC"/>
    <property type="match status" value="1"/>
</dbReference>
<name>A0A0R1UPA3_9LACO</name>
<comment type="subcellular location">
    <subcellularLocation>
        <location evidence="1">Membrane</location>
        <topology evidence="1">Multi-pass membrane protein</topology>
    </subcellularLocation>
</comment>
<gene>
    <name evidence="11" type="ORF">FC21_GL001016</name>
</gene>
<keyword evidence="3 10" id="KW-0812">Transmembrane</keyword>
<dbReference type="InterPro" id="IPR050368">
    <property type="entry name" value="ClC-type_chloride_channel"/>
</dbReference>
<reference evidence="11 12" key="1">
    <citation type="journal article" date="2015" name="Genome Announc.">
        <title>Expanding the biotechnology potential of lactobacilli through comparative genomics of 213 strains and associated genera.</title>
        <authorList>
            <person name="Sun Z."/>
            <person name="Harris H.M."/>
            <person name="McCann A."/>
            <person name="Guo C."/>
            <person name="Argimon S."/>
            <person name="Zhang W."/>
            <person name="Yang X."/>
            <person name="Jeffery I.B."/>
            <person name="Cooney J.C."/>
            <person name="Kagawa T.F."/>
            <person name="Liu W."/>
            <person name="Song Y."/>
            <person name="Salvetti E."/>
            <person name="Wrobel A."/>
            <person name="Rasinkangas P."/>
            <person name="Parkhill J."/>
            <person name="Rea M.C."/>
            <person name="O'Sullivan O."/>
            <person name="Ritari J."/>
            <person name="Douillard F.P."/>
            <person name="Paul Ross R."/>
            <person name="Yang R."/>
            <person name="Briner A.E."/>
            <person name="Felis G.E."/>
            <person name="de Vos W.M."/>
            <person name="Barrangou R."/>
            <person name="Klaenhammer T.R."/>
            <person name="Caufield P.W."/>
            <person name="Cui Y."/>
            <person name="Zhang H."/>
            <person name="O'Toole P.W."/>
        </authorList>
    </citation>
    <scope>NUCLEOTIDE SEQUENCE [LARGE SCALE GENOMIC DNA]</scope>
    <source>
        <strain evidence="11 12">DSM 18793</strain>
    </source>
</reference>
<evidence type="ECO:0000256" key="2">
    <source>
        <dbReference type="ARBA" id="ARBA00022448"/>
    </source>
</evidence>
<evidence type="ECO:0000256" key="8">
    <source>
        <dbReference type="ARBA" id="ARBA00023214"/>
    </source>
</evidence>
<evidence type="ECO:0000256" key="9">
    <source>
        <dbReference type="ARBA" id="ARBA00023303"/>
    </source>
</evidence>
<dbReference type="STRING" id="417373.GCA_001570685_00231"/>
<evidence type="ECO:0000256" key="4">
    <source>
        <dbReference type="ARBA" id="ARBA00022989"/>
    </source>
</evidence>
<dbReference type="RefSeq" id="WP_056995499.1">
    <property type="nucleotide sequence ID" value="NZ_AZGC01000026.1"/>
</dbReference>
<dbReference type="InterPro" id="IPR014743">
    <property type="entry name" value="Cl-channel_core"/>
</dbReference>
<dbReference type="GO" id="GO:0034707">
    <property type="term" value="C:chloride channel complex"/>
    <property type="evidence" value="ECO:0007669"/>
    <property type="project" value="UniProtKB-KW"/>
</dbReference>
<keyword evidence="6 10" id="KW-0472">Membrane</keyword>
<feature type="transmembrane region" description="Helical" evidence="10">
    <location>
        <begin position="388"/>
        <end position="405"/>
    </location>
</feature>
<dbReference type="OrthoDB" id="112446at2"/>
<dbReference type="InterPro" id="IPR001807">
    <property type="entry name" value="ClC"/>
</dbReference>
<dbReference type="Gene3D" id="1.10.3080.10">
    <property type="entry name" value="Clc chloride channel"/>
    <property type="match status" value="1"/>
</dbReference>
<dbReference type="PRINTS" id="PR00762">
    <property type="entry name" value="CLCHANNEL"/>
</dbReference>
<evidence type="ECO:0000256" key="3">
    <source>
        <dbReference type="ARBA" id="ARBA00022692"/>
    </source>
</evidence>
<feature type="transmembrane region" description="Helical" evidence="10">
    <location>
        <begin position="7"/>
        <end position="30"/>
    </location>
</feature>
<feature type="transmembrane region" description="Helical" evidence="10">
    <location>
        <begin position="55"/>
        <end position="75"/>
    </location>
</feature>
<dbReference type="PANTHER" id="PTHR43427">
    <property type="entry name" value="CHLORIDE CHANNEL PROTEIN CLC-E"/>
    <property type="match status" value="1"/>
</dbReference>
<evidence type="ECO:0000313" key="12">
    <source>
        <dbReference type="Proteomes" id="UP000051084"/>
    </source>
</evidence>
<keyword evidence="2" id="KW-0813">Transport</keyword>
<keyword evidence="7" id="KW-0869">Chloride channel</keyword>
<feature type="transmembrane region" description="Helical" evidence="10">
    <location>
        <begin position="180"/>
        <end position="201"/>
    </location>
</feature>
<keyword evidence="9" id="KW-0407">Ion channel</keyword>
<evidence type="ECO:0000256" key="1">
    <source>
        <dbReference type="ARBA" id="ARBA00004141"/>
    </source>
</evidence>
<feature type="transmembrane region" description="Helical" evidence="10">
    <location>
        <begin position="148"/>
        <end position="173"/>
    </location>
</feature>
<dbReference type="PANTHER" id="PTHR43427:SF6">
    <property type="entry name" value="CHLORIDE CHANNEL PROTEIN CLC-E"/>
    <property type="match status" value="1"/>
</dbReference>
<accession>A0A0R1UPA3</accession>
<dbReference type="GO" id="GO:0005254">
    <property type="term" value="F:chloride channel activity"/>
    <property type="evidence" value="ECO:0007669"/>
    <property type="project" value="UniProtKB-KW"/>
</dbReference>
<dbReference type="AlphaFoldDB" id="A0A0R1UPA3"/>
<feature type="transmembrane region" description="Helical" evidence="10">
    <location>
        <begin position="324"/>
        <end position="347"/>
    </location>
</feature>
<keyword evidence="12" id="KW-1185">Reference proteome</keyword>
<keyword evidence="8" id="KW-0868">Chloride</keyword>